<evidence type="ECO:0000313" key="1">
    <source>
        <dbReference type="EMBL" id="KAK0402842.1"/>
    </source>
</evidence>
<name>A0AA39LMJ2_9BILA</name>
<dbReference type="AlphaFoldDB" id="A0AA39LMJ2"/>
<sequence>MDFDDPHLYPTRKADFQKMDHLPPDFYDDVFGQLQKKDIQPARLLPGMFGVVATDHYNQRRELKLLVSMPQANRCDLELLDLSMLRAQSISFSDLHSKYDRLVHIALSEAWEEETELAMPLESALRKISLVLRLAANCEFVNTYTPSIPAVFCREFFKLLARSQAFAIVETYDHGKECEEFVRKQMESVHLEVLSLGGVWSEDLNGAIASVARNPKFSLLSCHSPSVSLDYETVVSLLHRWANGDLKKAYVYINVSFDKQRLRSFLHNLGCTELQPTFKLADRRDLYLYTRTDFMVLFIGS</sequence>
<gene>
    <name evidence="1" type="ORF">QR680_016570</name>
</gene>
<proteinExistence type="predicted"/>
<dbReference type="Proteomes" id="UP001175271">
    <property type="component" value="Unassembled WGS sequence"/>
</dbReference>
<evidence type="ECO:0000313" key="2">
    <source>
        <dbReference type="Proteomes" id="UP001175271"/>
    </source>
</evidence>
<accession>A0AA39LMJ2</accession>
<reference evidence="1" key="1">
    <citation type="submission" date="2023-06" db="EMBL/GenBank/DDBJ databases">
        <title>Genomic analysis of the entomopathogenic nematode Steinernema hermaphroditum.</title>
        <authorList>
            <person name="Schwarz E.M."/>
            <person name="Heppert J.K."/>
            <person name="Baniya A."/>
            <person name="Schwartz H.T."/>
            <person name="Tan C.-H."/>
            <person name="Antoshechkin I."/>
            <person name="Sternberg P.W."/>
            <person name="Goodrich-Blair H."/>
            <person name="Dillman A.R."/>
        </authorList>
    </citation>
    <scope>NUCLEOTIDE SEQUENCE</scope>
    <source>
        <strain evidence="1">PS9179</strain>
        <tissue evidence="1">Whole animal</tissue>
    </source>
</reference>
<comment type="caution">
    <text evidence="1">The sequence shown here is derived from an EMBL/GenBank/DDBJ whole genome shotgun (WGS) entry which is preliminary data.</text>
</comment>
<keyword evidence="2" id="KW-1185">Reference proteome</keyword>
<organism evidence="1 2">
    <name type="scientific">Steinernema hermaphroditum</name>
    <dbReference type="NCBI Taxonomy" id="289476"/>
    <lineage>
        <taxon>Eukaryota</taxon>
        <taxon>Metazoa</taxon>
        <taxon>Ecdysozoa</taxon>
        <taxon>Nematoda</taxon>
        <taxon>Chromadorea</taxon>
        <taxon>Rhabditida</taxon>
        <taxon>Tylenchina</taxon>
        <taxon>Panagrolaimomorpha</taxon>
        <taxon>Strongyloidoidea</taxon>
        <taxon>Steinernematidae</taxon>
        <taxon>Steinernema</taxon>
    </lineage>
</organism>
<protein>
    <submittedName>
        <fullName evidence="1">Uncharacterized protein</fullName>
    </submittedName>
</protein>
<dbReference type="EMBL" id="JAUCMV010000004">
    <property type="protein sequence ID" value="KAK0402842.1"/>
    <property type="molecule type" value="Genomic_DNA"/>
</dbReference>